<feature type="compositionally biased region" description="Polar residues" evidence="1">
    <location>
        <begin position="1"/>
        <end position="26"/>
    </location>
</feature>
<evidence type="ECO:0000313" key="3">
    <source>
        <dbReference type="Proteomes" id="UP000235145"/>
    </source>
</evidence>
<evidence type="ECO:0000313" key="2">
    <source>
        <dbReference type="EMBL" id="KAJ0190929.1"/>
    </source>
</evidence>
<feature type="region of interest" description="Disordered" evidence="1">
    <location>
        <begin position="56"/>
        <end position="83"/>
    </location>
</feature>
<dbReference type="EMBL" id="NBSK02000008">
    <property type="protein sequence ID" value="KAJ0190929.1"/>
    <property type="molecule type" value="Genomic_DNA"/>
</dbReference>
<comment type="caution">
    <text evidence="2">The sequence shown here is derived from an EMBL/GenBank/DDBJ whole genome shotgun (WGS) entry which is preliminary data.</text>
</comment>
<proteinExistence type="predicted"/>
<name>A0A9R1WY45_LACSA</name>
<organism evidence="2 3">
    <name type="scientific">Lactuca sativa</name>
    <name type="common">Garden lettuce</name>
    <dbReference type="NCBI Taxonomy" id="4236"/>
    <lineage>
        <taxon>Eukaryota</taxon>
        <taxon>Viridiplantae</taxon>
        <taxon>Streptophyta</taxon>
        <taxon>Embryophyta</taxon>
        <taxon>Tracheophyta</taxon>
        <taxon>Spermatophyta</taxon>
        <taxon>Magnoliopsida</taxon>
        <taxon>eudicotyledons</taxon>
        <taxon>Gunneridae</taxon>
        <taxon>Pentapetalae</taxon>
        <taxon>asterids</taxon>
        <taxon>campanulids</taxon>
        <taxon>Asterales</taxon>
        <taxon>Asteraceae</taxon>
        <taxon>Cichorioideae</taxon>
        <taxon>Cichorieae</taxon>
        <taxon>Lactucinae</taxon>
        <taxon>Lactuca</taxon>
    </lineage>
</organism>
<keyword evidence="3" id="KW-1185">Reference proteome</keyword>
<feature type="region of interest" description="Disordered" evidence="1">
    <location>
        <begin position="1"/>
        <end position="40"/>
    </location>
</feature>
<protein>
    <submittedName>
        <fullName evidence="2">Uncharacterized protein</fullName>
    </submittedName>
</protein>
<evidence type="ECO:0000256" key="1">
    <source>
        <dbReference type="SAM" id="MobiDB-lite"/>
    </source>
</evidence>
<sequence>MIKNQGEASSSSGHGRNEGQESSANFKNPGIVDGWDEEREELRRMNENEELIENLKNLEINPNGDNEEETVGTNEEHKSTENVENLEETTMADDWNPQRLIQFGINHESILTIMDLFEEQLLGAGSEVERSRVQELFDGYRTAYISYSEKLKKVIEEGSSSCTHGRNEEQESTSTENAEKCSGNPNEEQELTENVENQEEQKTTENVENLEEKYPVIMKESGRENWLSVLVDEALMKAHVMLLQAIEPPVKEKNGVFVFCWKQARKSIIKERLKVYRMPQFRLCIFLSFTIPTSFLLKLDSFCVMQDPEMDCKYFAWVDPPLPKQWYKDMLFDFYHHGNGFNHDGFEDFLEGHVEILQ</sequence>
<reference evidence="2 3" key="1">
    <citation type="journal article" date="2017" name="Nat. Commun.">
        <title>Genome assembly with in vitro proximity ligation data and whole-genome triplication in lettuce.</title>
        <authorList>
            <person name="Reyes-Chin-Wo S."/>
            <person name="Wang Z."/>
            <person name="Yang X."/>
            <person name="Kozik A."/>
            <person name="Arikit S."/>
            <person name="Song C."/>
            <person name="Xia L."/>
            <person name="Froenicke L."/>
            <person name="Lavelle D.O."/>
            <person name="Truco M.J."/>
            <person name="Xia R."/>
            <person name="Zhu S."/>
            <person name="Xu C."/>
            <person name="Xu H."/>
            <person name="Xu X."/>
            <person name="Cox K."/>
            <person name="Korf I."/>
            <person name="Meyers B.C."/>
            <person name="Michelmore R.W."/>
        </authorList>
    </citation>
    <scope>NUCLEOTIDE SEQUENCE [LARGE SCALE GENOMIC DNA]</scope>
    <source>
        <strain evidence="3">cv. Salinas</strain>
        <tissue evidence="2">Seedlings</tissue>
    </source>
</reference>
<feature type="region of interest" description="Disordered" evidence="1">
    <location>
        <begin position="158"/>
        <end position="208"/>
    </location>
</feature>
<feature type="compositionally biased region" description="Acidic residues" evidence="1">
    <location>
        <begin position="187"/>
        <end position="198"/>
    </location>
</feature>
<dbReference type="Proteomes" id="UP000235145">
    <property type="component" value="Unassembled WGS sequence"/>
</dbReference>
<accession>A0A9R1WY45</accession>
<feature type="compositionally biased region" description="Basic and acidic residues" evidence="1">
    <location>
        <begin position="199"/>
        <end position="208"/>
    </location>
</feature>
<gene>
    <name evidence="2" type="ORF">LSAT_V11C800408460</name>
</gene>
<dbReference type="AlphaFoldDB" id="A0A9R1WY45"/>